<reference evidence="11" key="1">
    <citation type="submission" date="2020-07" db="EMBL/GenBank/DDBJ databases">
        <title>Huge and variable diversity of episymbiotic CPR bacteria and DPANN archaea in groundwater ecosystems.</title>
        <authorList>
            <person name="He C.Y."/>
            <person name="Keren R."/>
            <person name="Whittaker M."/>
            <person name="Farag I.F."/>
            <person name="Doudna J."/>
            <person name="Cate J.H.D."/>
            <person name="Banfield J.F."/>
        </authorList>
    </citation>
    <scope>NUCLEOTIDE SEQUENCE</scope>
    <source>
        <strain evidence="11">NC_groundwater_1520_Pr4_B-0.1um_53_5</strain>
    </source>
</reference>
<feature type="active site" description="For GATase activity" evidence="8">
    <location>
        <position position="2"/>
    </location>
</feature>
<feature type="binding site" evidence="9">
    <location>
        <begin position="374"/>
        <end position="375"/>
    </location>
    <ligand>
        <name>ATP</name>
        <dbReference type="ChEBI" id="CHEBI:30616"/>
    </ligand>
</feature>
<feature type="domain" description="Glutamine amidotransferase type-2" evidence="10">
    <location>
        <begin position="2"/>
        <end position="217"/>
    </location>
</feature>
<dbReference type="InterPro" id="IPR029055">
    <property type="entry name" value="Ntn_hydrolases_N"/>
</dbReference>
<dbReference type="InterPro" id="IPR051786">
    <property type="entry name" value="ASN_synthetase/amidase"/>
</dbReference>
<dbReference type="InterPro" id="IPR001962">
    <property type="entry name" value="Asn_synthase"/>
</dbReference>
<keyword evidence="8" id="KW-0028">Amino-acid biosynthesis</keyword>
<accession>A0A933IBE5</accession>
<evidence type="ECO:0000256" key="7">
    <source>
        <dbReference type="ARBA" id="ARBA00048741"/>
    </source>
</evidence>
<keyword evidence="4 9" id="KW-0547">Nucleotide-binding</keyword>
<comment type="similarity">
    <text evidence="2">Belongs to the asparagine synthetase family.</text>
</comment>
<evidence type="ECO:0000313" key="11">
    <source>
        <dbReference type="EMBL" id="MBI4726219.1"/>
    </source>
</evidence>
<dbReference type="GO" id="GO:0004066">
    <property type="term" value="F:asparagine synthase (glutamine-hydrolyzing) activity"/>
    <property type="evidence" value="ECO:0007669"/>
    <property type="project" value="UniProtKB-EC"/>
</dbReference>
<organism evidence="11 12">
    <name type="scientific">candidate division TA06 bacterium</name>
    <dbReference type="NCBI Taxonomy" id="2250710"/>
    <lineage>
        <taxon>Bacteria</taxon>
        <taxon>Bacteria division TA06</taxon>
    </lineage>
</organism>
<keyword evidence="11" id="KW-0436">Ligase</keyword>
<keyword evidence="6 8" id="KW-0315">Glutamine amidotransferase</keyword>
<dbReference type="PANTHER" id="PTHR43284">
    <property type="entry name" value="ASPARAGINE SYNTHETASE (GLUTAMINE-HYDROLYZING)"/>
    <property type="match status" value="1"/>
</dbReference>
<comment type="caution">
    <text evidence="11">The sequence shown here is derived from an EMBL/GenBank/DDBJ whole genome shotgun (WGS) entry which is preliminary data.</text>
</comment>
<protein>
    <recommendedName>
        <fullName evidence="3">asparagine synthase (glutamine-hydrolyzing)</fullName>
        <ecNumber evidence="3">6.3.5.4</ecNumber>
    </recommendedName>
</protein>
<dbReference type="GO" id="GO:0005524">
    <property type="term" value="F:ATP binding"/>
    <property type="evidence" value="ECO:0007669"/>
    <property type="project" value="UniProtKB-KW"/>
</dbReference>
<dbReference type="Proteomes" id="UP000736328">
    <property type="component" value="Unassembled WGS sequence"/>
</dbReference>
<dbReference type="Pfam" id="PF00733">
    <property type="entry name" value="Asn_synthase"/>
    <property type="match status" value="1"/>
</dbReference>
<evidence type="ECO:0000313" key="12">
    <source>
        <dbReference type="Proteomes" id="UP000736328"/>
    </source>
</evidence>
<evidence type="ECO:0000259" key="10">
    <source>
        <dbReference type="PROSITE" id="PS51278"/>
    </source>
</evidence>
<dbReference type="Gene3D" id="3.40.50.620">
    <property type="entry name" value="HUPs"/>
    <property type="match status" value="2"/>
</dbReference>
<dbReference type="InterPro" id="IPR033738">
    <property type="entry name" value="AsnB_N"/>
</dbReference>
<dbReference type="Pfam" id="PF13537">
    <property type="entry name" value="GATase_7"/>
    <property type="match status" value="1"/>
</dbReference>
<evidence type="ECO:0000256" key="1">
    <source>
        <dbReference type="ARBA" id="ARBA00005187"/>
    </source>
</evidence>
<dbReference type="PANTHER" id="PTHR43284:SF1">
    <property type="entry name" value="ASPARAGINE SYNTHETASE"/>
    <property type="match status" value="1"/>
</dbReference>
<dbReference type="Gene3D" id="3.60.20.10">
    <property type="entry name" value="Glutamine Phosphoribosylpyrophosphate, subunit 1, domain 1"/>
    <property type="match status" value="1"/>
</dbReference>
<evidence type="ECO:0000256" key="4">
    <source>
        <dbReference type="ARBA" id="ARBA00022741"/>
    </source>
</evidence>
<evidence type="ECO:0000256" key="6">
    <source>
        <dbReference type="ARBA" id="ARBA00022962"/>
    </source>
</evidence>
<dbReference type="PROSITE" id="PS51278">
    <property type="entry name" value="GATASE_TYPE_2"/>
    <property type="match status" value="1"/>
</dbReference>
<evidence type="ECO:0000256" key="8">
    <source>
        <dbReference type="PIRSR" id="PIRSR001589-1"/>
    </source>
</evidence>
<comment type="pathway">
    <text evidence="1">Amino-acid biosynthesis; L-asparagine biosynthesis; L-asparagine from L-aspartate (L-Gln route): step 1/1.</text>
</comment>
<dbReference type="EC" id="6.3.5.4" evidence="3"/>
<dbReference type="CDD" id="cd00712">
    <property type="entry name" value="AsnB"/>
    <property type="match status" value="1"/>
</dbReference>
<dbReference type="InterPro" id="IPR006426">
    <property type="entry name" value="Asn_synth_AEB"/>
</dbReference>
<sequence>MCGICGIVSLGREGPPVDSKELLRIRDRMAVRGPDEAGLWTSPDRKAALGHRRLSIIDLSRQASQPMTDDSGRYAIVFNGEIYNYRDLQRQLSGSGHKFRSNSDTEVLLALYAQMGAGMLDSLRGMFALAIWDDSDKRLFLARDHFGIKPLYYSRDGRYFRFASQVKALLAGGKISSRADQAGQAGFLTLGYVPEPHTTFESIQALPAGTAKMIGRSGRERDIKYFELTNELTGAEVSFKESFQPALPVEELQSAFRDSVNYHLVSDVPVGVFLSSGVDSTTIAALASEHKADIKTVTLGFAEFKGKENDEVPLAEKTAALLETDHTSSWISRSDFTGQLEKLLEAMDQPSIDGVNTYFVSRAASQIGLKVALSGLGGDELCGSYSSFRHIPQMTAWFKGWKDHRKLAGNIRRLASPMLKSFISPKYAGLFEYGGSYGGAYLLRRGLFMPWELPGLMGKDEAERGWADLNLLNRLENAVEPIKAPRLKVAALELSWYMKNQLLKDSDWAGMAHSLEIRAPWVDVKLFRALLPFMARGKVDKTSLLSSVINTLPPEIRSRKRTGFSVPVRNWLMEEIPARRKAWGLRDWARLLHNKWVNI</sequence>
<feature type="binding site" evidence="9">
    <location>
        <position position="104"/>
    </location>
    <ligand>
        <name>L-glutamine</name>
        <dbReference type="ChEBI" id="CHEBI:58359"/>
    </ligand>
</feature>
<dbReference type="InterPro" id="IPR017932">
    <property type="entry name" value="GATase_2_dom"/>
</dbReference>
<comment type="catalytic activity">
    <reaction evidence="7">
        <text>L-aspartate + L-glutamine + ATP + H2O = L-asparagine + L-glutamate + AMP + diphosphate + H(+)</text>
        <dbReference type="Rhea" id="RHEA:12228"/>
        <dbReference type="ChEBI" id="CHEBI:15377"/>
        <dbReference type="ChEBI" id="CHEBI:15378"/>
        <dbReference type="ChEBI" id="CHEBI:29985"/>
        <dbReference type="ChEBI" id="CHEBI:29991"/>
        <dbReference type="ChEBI" id="CHEBI:30616"/>
        <dbReference type="ChEBI" id="CHEBI:33019"/>
        <dbReference type="ChEBI" id="CHEBI:58048"/>
        <dbReference type="ChEBI" id="CHEBI:58359"/>
        <dbReference type="ChEBI" id="CHEBI:456215"/>
        <dbReference type="EC" id="6.3.5.4"/>
    </reaction>
</comment>
<dbReference type="CDD" id="cd01991">
    <property type="entry name" value="Asn_synthase_B_C"/>
    <property type="match status" value="1"/>
</dbReference>
<evidence type="ECO:0000256" key="3">
    <source>
        <dbReference type="ARBA" id="ARBA00012737"/>
    </source>
</evidence>
<dbReference type="SUPFAM" id="SSF52402">
    <property type="entry name" value="Adenine nucleotide alpha hydrolases-like"/>
    <property type="match status" value="1"/>
</dbReference>
<keyword evidence="8" id="KW-0061">Asparagine biosynthesis</keyword>
<name>A0A933IBE5_UNCT6</name>
<dbReference type="GO" id="GO:0006529">
    <property type="term" value="P:asparagine biosynthetic process"/>
    <property type="evidence" value="ECO:0007669"/>
    <property type="project" value="UniProtKB-KW"/>
</dbReference>
<dbReference type="NCBIfam" id="TIGR01536">
    <property type="entry name" value="asn_synth_AEB"/>
    <property type="match status" value="1"/>
</dbReference>
<dbReference type="GO" id="GO:0005829">
    <property type="term" value="C:cytosol"/>
    <property type="evidence" value="ECO:0007669"/>
    <property type="project" value="TreeGrafter"/>
</dbReference>
<dbReference type="SUPFAM" id="SSF56235">
    <property type="entry name" value="N-terminal nucleophile aminohydrolases (Ntn hydrolases)"/>
    <property type="match status" value="1"/>
</dbReference>
<keyword evidence="5 9" id="KW-0067">ATP-binding</keyword>
<gene>
    <name evidence="11" type="primary">asnB</name>
    <name evidence="11" type="ORF">HY768_03170</name>
</gene>
<proteinExistence type="inferred from homology"/>
<dbReference type="PIRSF" id="PIRSF001589">
    <property type="entry name" value="Asn_synthetase_glu-h"/>
    <property type="match status" value="1"/>
</dbReference>
<dbReference type="EMBL" id="JACQXR010000039">
    <property type="protein sequence ID" value="MBI4726219.1"/>
    <property type="molecule type" value="Genomic_DNA"/>
</dbReference>
<dbReference type="AlphaFoldDB" id="A0A933IBE5"/>
<dbReference type="InterPro" id="IPR014729">
    <property type="entry name" value="Rossmann-like_a/b/a_fold"/>
</dbReference>
<evidence type="ECO:0000256" key="9">
    <source>
        <dbReference type="PIRSR" id="PIRSR001589-2"/>
    </source>
</evidence>
<evidence type="ECO:0000256" key="2">
    <source>
        <dbReference type="ARBA" id="ARBA00005752"/>
    </source>
</evidence>
<evidence type="ECO:0000256" key="5">
    <source>
        <dbReference type="ARBA" id="ARBA00022840"/>
    </source>
</evidence>